<organism evidence="4 5">
    <name type="scientific">Actinomycetospora straminea</name>
    <dbReference type="NCBI Taxonomy" id="663607"/>
    <lineage>
        <taxon>Bacteria</taxon>
        <taxon>Bacillati</taxon>
        <taxon>Actinomycetota</taxon>
        <taxon>Actinomycetes</taxon>
        <taxon>Pseudonocardiales</taxon>
        <taxon>Pseudonocardiaceae</taxon>
        <taxon>Actinomycetospora</taxon>
    </lineage>
</organism>
<gene>
    <name evidence="4" type="ORF">GCM10023203_21850</name>
</gene>
<feature type="domain" description="M23ase beta-sheet core" evidence="3">
    <location>
        <begin position="273"/>
        <end position="369"/>
    </location>
</feature>
<reference evidence="5" key="1">
    <citation type="journal article" date="2019" name="Int. J. Syst. Evol. Microbiol.">
        <title>The Global Catalogue of Microorganisms (GCM) 10K type strain sequencing project: providing services to taxonomists for standard genome sequencing and annotation.</title>
        <authorList>
            <consortium name="The Broad Institute Genomics Platform"/>
            <consortium name="The Broad Institute Genome Sequencing Center for Infectious Disease"/>
            <person name="Wu L."/>
            <person name="Ma J."/>
        </authorList>
    </citation>
    <scope>NUCLEOTIDE SEQUENCE [LARGE SCALE GENOMIC DNA]</scope>
    <source>
        <strain evidence="5">JCM 17983</strain>
    </source>
</reference>
<dbReference type="EMBL" id="BAABHQ010000004">
    <property type="protein sequence ID" value="GAA4871924.1"/>
    <property type="molecule type" value="Genomic_DNA"/>
</dbReference>
<protein>
    <submittedName>
        <fullName evidence="4">M23 family metallopeptidase</fullName>
    </submittedName>
</protein>
<keyword evidence="5" id="KW-1185">Reference proteome</keyword>
<evidence type="ECO:0000259" key="3">
    <source>
        <dbReference type="Pfam" id="PF01551"/>
    </source>
</evidence>
<dbReference type="SUPFAM" id="SSF51261">
    <property type="entry name" value="Duplicated hybrid motif"/>
    <property type="match status" value="1"/>
</dbReference>
<dbReference type="PANTHER" id="PTHR21666">
    <property type="entry name" value="PEPTIDASE-RELATED"/>
    <property type="match status" value="1"/>
</dbReference>
<evidence type="ECO:0000256" key="1">
    <source>
        <dbReference type="SAM" id="MobiDB-lite"/>
    </source>
</evidence>
<sequence length="434" mass="44042">MGVRRGGRAAVVGALIAAVTVLAACGSSGAGAAPPTTPPPSASPAAGTAAVEGPFGGPSAADSAAGGPSVFTPVTASVLRAPIPVPATDGRVHLAYELELTNVLSSPVTINTVEVVGDGRSLLRLEGDALAEWIKPFGGSPGTRDLTAGQGGLVWLDVVLAPTDPVPARLEHRLDLAFAQPSPPLVPPTLTATLAASAVDRTPPIRISPPLRGPGWLDGDSCCRLGAHRGAVSPIDGQLWAPERFAIDYVQTDAAGRMMTGPPTDIASYPYVGADILAVADGPVVGLVSDLPQQPPGANPGGLTLQQYGGNHVVQDLGGGRYAFYAHLQTGNPLNLAVGQQLRRGQVLGKLGNSGNSDAPHLHFHVMDRPDPLASNGVPFEFDAFTLDGRVVSEESLQQGTAGPVPFGIDRAGAGPRAGVSPLGLDVMSYPAAP</sequence>
<comment type="caution">
    <text evidence="4">The sequence shown here is derived from an EMBL/GenBank/DDBJ whole genome shotgun (WGS) entry which is preliminary data.</text>
</comment>
<dbReference type="PROSITE" id="PS51257">
    <property type="entry name" value="PROKAR_LIPOPROTEIN"/>
    <property type="match status" value="1"/>
</dbReference>
<dbReference type="Gene3D" id="2.70.70.10">
    <property type="entry name" value="Glucose Permease (Domain IIA)"/>
    <property type="match status" value="1"/>
</dbReference>
<proteinExistence type="predicted"/>
<name>A0ABP9E952_9PSEU</name>
<evidence type="ECO:0000256" key="2">
    <source>
        <dbReference type="SAM" id="SignalP"/>
    </source>
</evidence>
<feature type="chain" id="PRO_5046107089" evidence="2">
    <location>
        <begin position="33"/>
        <end position="434"/>
    </location>
</feature>
<dbReference type="CDD" id="cd12797">
    <property type="entry name" value="M23_peptidase"/>
    <property type="match status" value="1"/>
</dbReference>
<dbReference type="Pfam" id="PF01551">
    <property type="entry name" value="Peptidase_M23"/>
    <property type="match status" value="1"/>
</dbReference>
<feature type="signal peptide" evidence="2">
    <location>
        <begin position="1"/>
        <end position="32"/>
    </location>
</feature>
<dbReference type="InterPro" id="IPR016047">
    <property type="entry name" value="M23ase_b-sheet_dom"/>
</dbReference>
<evidence type="ECO:0000313" key="4">
    <source>
        <dbReference type="EMBL" id="GAA4871924.1"/>
    </source>
</evidence>
<keyword evidence="2" id="KW-0732">Signal</keyword>
<accession>A0ABP9E952</accession>
<evidence type="ECO:0000313" key="5">
    <source>
        <dbReference type="Proteomes" id="UP001500457"/>
    </source>
</evidence>
<dbReference type="PANTHER" id="PTHR21666:SF270">
    <property type="entry name" value="MUREIN HYDROLASE ACTIVATOR ENVC"/>
    <property type="match status" value="1"/>
</dbReference>
<dbReference type="InterPro" id="IPR050570">
    <property type="entry name" value="Cell_wall_metabolism_enzyme"/>
</dbReference>
<dbReference type="Proteomes" id="UP001500457">
    <property type="component" value="Unassembled WGS sequence"/>
</dbReference>
<feature type="compositionally biased region" description="Low complexity" evidence="1">
    <location>
        <begin position="57"/>
        <end position="66"/>
    </location>
</feature>
<feature type="region of interest" description="Disordered" evidence="1">
    <location>
        <begin position="28"/>
        <end position="66"/>
    </location>
</feature>
<dbReference type="InterPro" id="IPR011055">
    <property type="entry name" value="Dup_hybrid_motif"/>
</dbReference>